<reference evidence="1 2" key="1">
    <citation type="submission" date="2019-01" db="EMBL/GenBank/DDBJ databases">
        <title>Weissella sp. nov., a novel lactic acid bacterium isolated from animal feces.</title>
        <authorList>
            <person name="Wang L.-T."/>
        </authorList>
    </citation>
    <scope>NUCLEOTIDE SEQUENCE [LARGE SCALE GENOMIC DNA]</scope>
    <source>
        <strain evidence="1 2">8H-2</strain>
    </source>
</reference>
<evidence type="ECO:0000313" key="1">
    <source>
        <dbReference type="EMBL" id="TYC50494.1"/>
    </source>
</evidence>
<keyword evidence="2" id="KW-1185">Reference proteome</keyword>
<protein>
    <submittedName>
        <fullName evidence="1">Uncharacterized protein</fullName>
    </submittedName>
</protein>
<dbReference type="Proteomes" id="UP000371977">
    <property type="component" value="Unassembled WGS sequence"/>
</dbReference>
<dbReference type="EMBL" id="SDGZ01000008">
    <property type="protein sequence ID" value="TYC50494.1"/>
    <property type="molecule type" value="Genomic_DNA"/>
</dbReference>
<gene>
    <name evidence="1" type="ORF">ESZ50_02175</name>
</gene>
<proteinExistence type="predicted"/>
<dbReference type="AlphaFoldDB" id="A0A6C2C9B2"/>
<comment type="caution">
    <text evidence="1">The sequence shown here is derived from an EMBL/GenBank/DDBJ whole genome shotgun (WGS) entry which is preliminary data.</text>
</comment>
<name>A0A6C2C9B2_9LACO</name>
<dbReference type="RefSeq" id="WP_148621966.1">
    <property type="nucleotide sequence ID" value="NZ_SDGZ01000008.1"/>
</dbReference>
<sequence length="179" mass="20624">MENNVLNEIIFPELPKMVFDERFGITGNPETILCVMADIRASIFQNSDGKVVGGVAVEFEEYLDRDTPIKANGTVRQRGAGDLPGYMYLKKSENVNGFYPKFDIVTNGVNFSNWEEYKFLREMYERLENINDLLAVQIRIAVDKVEDLLSSIRQKQINLDLKIKKNVTQNKVNKYYIVD</sequence>
<evidence type="ECO:0000313" key="2">
    <source>
        <dbReference type="Proteomes" id="UP000371977"/>
    </source>
</evidence>
<organism evidence="1 2">
    <name type="scientific">Weissella muntiaci</name>
    <dbReference type="NCBI Taxonomy" id="2508881"/>
    <lineage>
        <taxon>Bacteria</taxon>
        <taxon>Bacillati</taxon>
        <taxon>Bacillota</taxon>
        <taxon>Bacilli</taxon>
        <taxon>Lactobacillales</taxon>
        <taxon>Lactobacillaceae</taxon>
        <taxon>Weissella</taxon>
    </lineage>
</organism>
<accession>A0A6C2C9B2</accession>